<keyword evidence="3" id="KW-0547">Nucleotide-binding</keyword>
<dbReference type="InterPro" id="IPR041715">
    <property type="entry name" value="HisRS-like_core"/>
</dbReference>
<dbReference type="SUPFAM" id="SSF52954">
    <property type="entry name" value="Class II aaRS ABD-related"/>
    <property type="match status" value="1"/>
</dbReference>
<dbReference type="PROSITE" id="PS50862">
    <property type="entry name" value="AA_TRNA_LIGASE_II"/>
    <property type="match status" value="1"/>
</dbReference>
<dbReference type="InterPro" id="IPR036621">
    <property type="entry name" value="Anticodon-bd_dom_sf"/>
</dbReference>
<evidence type="ECO:0000313" key="7">
    <source>
        <dbReference type="EMBL" id="SVA33254.1"/>
    </source>
</evidence>
<evidence type="ECO:0000256" key="2">
    <source>
        <dbReference type="ARBA" id="ARBA00012815"/>
    </source>
</evidence>
<dbReference type="Pfam" id="PF13393">
    <property type="entry name" value="tRNA-synt_His"/>
    <property type="match status" value="1"/>
</dbReference>
<dbReference type="AlphaFoldDB" id="A0A381UZ73"/>
<proteinExistence type="inferred from homology"/>
<dbReference type="GO" id="GO:0004821">
    <property type="term" value="F:histidine-tRNA ligase activity"/>
    <property type="evidence" value="ECO:0007669"/>
    <property type="project" value="UniProtKB-EC"/>
</dbReference>
<evidence type="ECO:0000259" key="6">
    <source>
        <dbReference type="PROSITE" id="PS50862"/>
    </source>
</evidence>
<accession>A0A381UZ73</accession>
<protein>
    <recommendedName>
        <fullName evidence="2">histidine--tRNA ligase</fullName>
        <ecNumber evidence="2">6.1.1.21</ecNumber>
    </recommendedName>
    <alternativeName>
        <fullName evidence="4">Histidyl-tRNA synthetase</fullName>
    </alternativeName>
</protein>
<dbReference type="GO" id="GO:0006427">
    <property type="term" value="P:histidyl-tRNA aminoacylation"/>
    <property type="evidence" value="ECO:0007669"/>
    <property type="project" value="InterPro"/>
</dbReference>
<dbReference type="PANTHER" id="PTHR43707:SF1">
    <property type="entry name" value="HISTIDINE--TRNA LIGASE, MITOCHONDRIAL-RELATED"/>
    <property type="match status" value="1"/>
</dbReference>
<gene>
    <name evidence="7" type="ORF">METZ01_LOCUS86108</name>
</gene>
<dbReference type="EC" id="6.1.1.21" evidence="2"/>
<dbReference type="EMBL" id="UINC01007425">
    <property type="protein sequence ID" value="SVA33254.1"/>
    <property type="molecule type" value="Genomic_DNA"/>
</dbReference>
<dbReference type="NCBIfam" id="TIGR00442">
    <property type="entry name" value="hisS"/>
    <property type="match status" value="1"/>
</dbReference>
<comment type="catalytic activity">
    <reaction evidence="5">
        <text>tRNA(His) + L-histidine + ATP = L-histidyl-tRNA(His) + AMP + diphosphate + H(+)</text>
        <dbReference type="Rhea" id="RHEA:17313"/>
        <dbReference type="Rhea" id="RHEA-COMP:9665"/>
        <dbReference type="Rhea" id="RHEA-COMP:9689"/>
        <dbReference type="ChEBI" id="CHEBI:15378"/>
        <dbReference type="ChEBI" id="CHEBI:30616"/>
        <dbReference type="ChEBI" id="CHEBI:33019"/>
        <dbReference type="ChEBI" id="CHEBI:57595"/>
        <dbReference type="ChEBI" id="CHEBI:78442"/>
        <dbReference type="ChEBI" id="CHEBI:78527"/>
        <dbReference type="ChEBI" id="CHEBI:456215"/>
        <dbReference type="EC" id="6.1.1.21"/>
    </reaction>
</comment>
<dbReference type="HAMAP" id="MF_00127">
    <property type="entry name" value="His_tRNA_synth"/>
    <property type="match status" value="1"/>
</dbReference>
<organism evidence="7">
    <name type="scientific">marine metagenome</name>
    <dbReference type="NCBI Taxonomy" id="408172"/>
    <lineage>
        <taxon>unclassified sequences</taxon>
        <taxon>metagenomes</taxon>
        <taxon>ecological metagenomes</taxon>
    </lineage>
</organism>
<dbReference type="PIRSF" id="PIRSF001549">
    <property type="entry name" value="His-tRNA_synth"/>
    <property type="match status" value="1"/>
</dbReference>
<evidence type="ECO:0000256" key="5">
    <source>
        <dbReference type="ARBA" id="ARBA00047639"/>
    </source>
</evidence>
<sequence>MEFKAPRGTTDILPEERPYWRLVESMAERISENFGYSRIDTPIFEDTGLFVKGVGDSTDIVEKETYTFQDRGGDSLTLRPEGTAPVCRSYLENGMHNLPQPVRLYYLVPNFRYERPQSGRYRAFHQFGVEVFGEAKPYADAEVIEISWQFLSELGLNDLKLTLNSIGDKECRPHYIGQLREYYGARQTDICDDCSRRLENNPLRLLDCKMEKCQPIIDEAPSSIDHLCLDCESHWDGLKSHITDIGIPFQVDNRLVRGLDYYSRTVFEIAPPIEGRTSVITGGGRYDGLIEQLGGPETPGIGFGMGLERVIENLKRSEIKAQRDYRHIVVVAHIGDEAIRKASTLASQIRNSGGAAMVGPSRGLRSQLRYASSVGASHAVIIGEDEISTGVYKLRNLRESDQSEATVEEILTFFGKEED</sequence>
<dbReference type="SUPFAM" id="SSF55681">
    <property type="entry name" value="Class II aaRS and biotin synthetases"/>
    <property type="match status" value="1"/>
</dbReference>
<dbReference type="InterPro" id="IPR045864">
    <property type="entry name" value="aa-tRNA-synth_II/BPL/LPL"/>
</dbReference>
<dbReference type="Gene3D" id="3.40.50.800">
    <property type="entry name" value="Anticodon-binding domain"/>
    <property type="match status" value="1"/>
</dbReference>
<name>A0A381UZ73_9ZZZZ</name>
<dbReference type="InterPro" id="IPR004154">
    <property type="entry name" value="Anticodon-bd"/>
</dbReference>
<dbReference type="GO" id="GO:0005524">
    <property type="term" value="F:ATP binding"/>
    <property type="evidence" value="ECO:0007669"/>
    <property type="project" value="InterPro"/>
</dbReference>
<comment type="similarity">
    <text evidence="1">Belongs to the class-II aminoacyl-tRNA synthetase family.</text>
</comment>
<dbReference type="CDD" id="cd00773">
    <property type="entry name" value="HisRS-like_core"/>
    <property type="match status" value="1"/>
</dbReference>
<dbReference type="InterPro" id="IPR004516">
    <property type="entry name" value="HisRS/HisZ"/>
</dbReference>
<evidence type="ECO:0000256" key="1">
    <source>
        <dbReference type="ARBA" id="ARBA00008226"/>
    </source>
</evidence>
<evidence type="ECO:0000256" key="3">
    <source>
        <dbReference type="ARBA" id="ARBA00022741"/>
    </source>
</evidence>
<dbReference type="InterPro" id="IPR015807">
    <property type="entry name" value="His-tRNA-ligase"/>
</dbReference>
<dbReference type="Pfam" id="PF03129">
    <property type="entry name" value="HGTP_anticodon"/>
    <property type="match status" value="1"/>
</dbReference>
<feature type="domain" description="Aminoacyl-transfer RNA synthetases class-II family profile" evidence="6">
    <location>
        <begin position="1"/>
        <end position="311"/>
    </location>
</feature>
<dbReference type="GO" id="GO:0005737">
    <property type="term" value="C:cytoplasm"/>
    <property type="evidence" value="ECO:0007669"/>
    <property type="project" value="InterPro"/>
</dbReference>
<dbReference type="Gene3D" id="3.30.930.10">
    <property type="entry name" value="Bira Bifunctional Protein, Domain 2"/>
    <property type="match status" value="1"/>
</dbReference>
<reference evidence="7" key="1">
    <citation type="submission" date="2018-05" db="EMBL/GenBank/DDBJ databases">
        <authorList>
            <person name="Lanie J.A."/>
            <person name="Ng W.-L."/>
            <person name="Kazmierczak K.M."/>
            <person name="Andrzejewski T.M."/>
            <person name="Davidsen T.M."/>
            <person name="Wayne K.J."/>
            <person name="Tettelin H."/>
            <person name="Glass J.I."/>
            <person name="Rusch D."/>
            <person name="Podicherti R."/>
            <person name="Tsui H.-C.T."/>
            <person name="Winkler M.E."/>
        </authorList>
    </citation>
    <scope>NUCLEOTIDE SEQUENCE</scope>
</reference>
<evidence type="ECO:0000256" key="4">
    <source>
        <dbReference type="ARBA" id="ARBA00030619"/>
    </source>
</evidence>
<dbReference type="InterPro" id="IPR006195">
    <property type="entry name" value="aa-tRNA-synth_II"/>
</dbReference>
<dbReference type="PANTHER" id="PTHR43707">
    <property type="entry name" value="HISTIDYL-TRNA SYNTHETASE"/>
    <property type="match status" value="1"/>
</dbReference>